<dbReference type="SUPFAM" id="SSF48452">
    <property type="entry name" value="TPR-like"/>
    <property type="match status" value="1"/>
</dbReference>
<sequence length="147" mass="16540">MSYESMTTGQLLSLIRLTRDVPRVVRDCLPALMTKVEESDASLKKEVATVVRRAWDNHYPIGEERDLAFELGLLMVWAGLHEEALFYFNASLALSGAEPATLWNVGMCHLALGRFDEAVARLRRARELDADVIPLDAFLLNKGVRPR</sequence>
<keyword evidence="3" id="KW-1185">Reference proteome</keyword>
<name>A0ABT3ZWM0_9BACT</name>
<dbReference type="EMBL" id="JAPNKA010000001">
    <property type="protein sequence ID" value="MCY1073797.1"/>
    <property type="molecule type" value="Genomic_DNA"/>
</dbReference>
<accession>A0ABT3ZWM0</accession>
<dbReference type="Pfam" id="PF14559">
    <property type="entry name" value="TPR_19"/>
    <property type="match status" value="1"/>
</dbReference>
<dbReference type="PROSITE" id="PS50005">
    <property type="entry name" value="TPR"/>
    <property type="match status" value="1"/>
</dbReference>
<proteinExistence type="predicted"/>
<protein>
    <submittedName>
        <fullName evidence="2">Tetratricopeptide repeat protein</fullName>
    </submittedName>
</protein>
<comment type="caution">
    <text evidence="2">The sequence shown here is derived from an EMBL/GenBank/DDBJ whole genome shotgun (WGS) entry which is preliminary data.</text>
</comment>
<organism evidence="2 3">
    <name type="scientific">Archangium lansingense</name>
    <dbReference type="NCBI Taxonomy" id="2995310"/>
    <lineage>
        <taxon>Bacteria</taxon>
        <taxon>Pseudomonadati</taxon>
        <taxon>Myxococcota</taxon>
        <taxon>Myxococcia</taxon>
        <taxon>Myxococcales</taxon>
        <taxon>Cystobacterineae</taxon>
        <taxon>Archangiaceae</taxon>
        <taxon>Archangium</taxon>
    </lineage>
</organism>
<gene>
    <name evidence="2" type="ORF">OV287_04810</name>
</gene>
<dbReference type="Proteomes" id="UP001207654">
    <property type="component" value="Unassembled WGS sequence"/>
</dbReference>
<feature type="repeat" description="TPR" evidence="1">
    <location>
        <begin position="99"/>
        <end position="132"/>
    </location>
</feature>
<evidence type="ECO:0000256" key="1">
    <source>
        <dbReference type="PROSITE-ProRule" id="PRU00339"/>
    </source>
</evidence>
<dbReference type="Gene3D" id="1.25.40.10">
    <property type="entry name" value="Tetratricopeptide repeat domain"/>
    <property type="match status" value="1"/>
</dbReference>
<dbReference type="InterPro" id="IPR019734">
    <property type="entry name" value="TPR_rpt"/>
</dbReference>
<dbReference type="InterPro" id="IPR011990">
    <property type="entry name" value="TPR-like_helical_dom_sf"/>
</dbReference>
<evidence type="ECO:0000313" key="2">
    <source>
        <dbReference type="EMBL" id="MCY1073797.1"/>
    </source>
</evidence>
<dbReference type="RefSeq" id="WP_267532789.1">
    <property type="nucleotide sequence ID" value="NZ_JAPNKA010000001.1"/>
</dbReference>
<keyword evidence="1" id="KW-0802">TPR repeat</keyword>
<reference evidence="2 3" key="1">
    <citation type="submission" date="2022-11" db="EMBL/GenBank/DDBJ databases">
        <title>Minimal conservation of predation-associated metabolite biosynthetic gene clusters underscores biosynthetic potential of Myxococcota including descriptions for ten novel species: Archangium lansinium sp. nov., Myxococcus landrumus sp. nov., Nannocystis bai.</title>
        <authorList>
            <person name="Ahearne A."/>
            <person name="Stevens C."/>
            <person name="Phillips K."/>
        </authorList>
    </citation>
    <scope>NUCLEOTIDE SEQUENCE [LARGE SCALE GENOMIC DNA]</scope>
    <source>
        <strain evidence="2 3">MIWBW</strain>
    </source>
</reference>
<evidence type="ECO:0000313" key="3">
    <source>
        <dbReference type="Proteomes" id="UP001207654"/>
    </source>
</evidence>